<dbReference type="PRINTS" id="PR00059">
    <property type="entry name" value="RIBOSOMALL6"/>
</dbReference>
<evidence type="ECO:0000256" key="2">
    <source>
        <dbReference type="ARBA" id="ARBA00022730"/>
    </source>
</evidence>
<dbReference type="STRING" id="84035.SAMN05660742_106140"/>
<dbReference type="InterPro" id="IPR020040">
    <property type="entry name" value="Ribosomal_uL6_a/b-dom"/>
</dbReference>
<name>A0A1H6YJF5_9FIRM</name>
<comment type="function">
    <text evidence="6 8">This protein binds to the 23S rRNA, and is important in its secondary structure. It is located near the subunit interface in the base of the L7/L12 stalk, and near the tRNA binding site of the peptidyltransferase center.</text>
</comment>
<keyword evidence="2 6" id="KW-0699">rRNA-binding</keyword>
<dbReference type="GO" id="GO:0019843">
    <property type="term" value="F:rRNA binding"/>
    <property type="evidence" value="ECO:0007669"/>
    <property type="project" value="UniProtKB-UniRule"/>
</dbReference>
<dbReference type="EMBL" id="FNZK01000006">
    <property type="protein sequence ID" value="SEJ36855.1"/>
    <property type="molecule type" value="Genomic_DNA"/>
</dbReference>
<dbReference type="GO" id="GO:0003735">
    <property type="term" value="F:structural constituent of ribosome"/>
    <property type="evidence" value="ECO:0007669"/>
    <property type="project" value="UniProtKB-UniRule"/>
</dbReference>
<sequence>MSRIGRAPIEFAAGVTVTIADDNTVNVKGPKGELTRTFHKDMIFEMEGNVITVKRPSDDKLHRSLHGLSRTLLNNMVLGVTEGFTKTLEINGVGYRAAQTGNNINLSLGFSHPLVVEPPAGISLAVPAPNRIVVSGIDKEQVGAIAANIRSYREPEPYKGKGIKYEGEVVRRKVGKAGAKGKK</sequence>
<dbReference type="Pfam" id="PF00347">
    <property type="entry name" value="Ribosomal_L6"/>
    <property type="match status" value="2"/>
</dbReference>
<evidence type="ECO:0000256" key="1">
    <source>
        <dbReference type="ARBA" id="ARBA00009356"/>
    </source>
</evidence>
<reference evidence="10 11" key="1">
    <citation type="submission" date="2016-10" db="EMBL/GenBank/DDBJ databases">
        <authorList>
            <person name="de Groot N.N."/>
        </authorList>
    </citation>
    <scope>NUCLEOTIDE SEQUENCE [LARGE SCALE GENOMIC DNA]</scope>
    <source>
        <strain evidence="10 11">DSM 2179</strain>
    </source>
</reference>
<evidence type="ECO:0000256" key="7">
    <source>
        <dbReference type="RuleBase" id="RU003869"/>
    </source>
</evidence>
<dbReference type="SUPFAM" id="SSF56053">
    <property type="entry name" value="Ribosomal protein L6"/>
    <property type="match status" value="2"/>
</dbReference>
<gene>
    <name evidence="6" type="primary">rplF</name>
    <name evidence="10" type="ORF">SAMN05660742_106140</name>
</gene>
<keyword evidence="5 6" id="KW-0687">Ribonucleoprotein</keyword>
<dbReference type="InterPro" id="IPR002358">
    <property type="entry name" value="Ribosomal_uL6_CS"/>
</dbReference>
<comment type="similarity">
    <text evidence="1 6 7">Belongs to the universal ribosomal protein uL6 family.</text>
</comment>
<organism evidence="10 11">
    <name type="scientific">Propionispira arboris</name>
    <dbReference type="NCBI Taxonomy" id="84035"/>
    <lineage>
        <taxon>Bacteria</taxon>
        <taxon>Bacillati</taxon>
        <taxon>Bacillota</taxon>
        <taxon>Negativicutes</taxon>
        <taxon>Selenomonadales</taxon>
        <taxon>Selenomonadaceae</taxon>
        <taxon>Propionispira</taxon>
    </lineage>
</organism>
<evidence type="ECO:0000256" key="5">
    <source>
        <dbReference type="ARBA" id="ARBA00023274"/>
    </source>
</evidence>
<dbReference type="PANTHER" id="PTHR11655">
    <property type="entry name" value="60S/50S RIBOSOMAL PROTEIN L6/L9"/>
    <property type="match status" value="1"/>
</dbReference>
<dbReference type="FunFam" id="3.90.930.12:FF:000002">
    <property type="entry name" value="50S ribosomal protein L6"/>
    <property type="match status" value="1"/>
</dbReference>
<dbReference type="InterPro" id="IPR019906">
    <property type="entry name" value="Ribosomal_uL6_bac-type"/>
</dbReference>
<dbReference type="Gene3D" id="3.90.930.12">
    <property type="entry name" value="Ribosomal protein L6, alpha-beta domain"/>
    <property type="match status" value="2"/>
</dbReference>
<dbReference type="PIRSF" id="PIRSF002162">
    <property type="entry name" value="Ribosomal_L6"/>
    <property type="match status" value="1"/>
</dbReference>
<dbReference type="PROSITE" id="PS00525">
    <property type="entry name" value="RIBOSOMAL_L6_1"/>
    <property type="match status" value="1"/>
</dbReference>
<dbReference type="GO" id="GO:0002181">
    <property type="term" value="P:cytoplasmic translation"/>
    <property type="evidence" value="ECO:0007669"/>
    <property type="project" value="TreeGrafter"/>
</dbReference>
<dbReference type="HAMAP" id="MF_01365_B">
    <property type="entry name" value="Ribosomal_uL6_B"/>
    <property type="match status" value="1"/>
</dbReference>
<evidence type="ECO:0000256" key="6">
    <source>
        <dbReference type="HAMAP-Rule" id="MF_01365"/>
    </source>
</evidence>
<keyword evidence="3 6" id="KW-0694">RNA-binding</keyword>
<dbReference type="InterPro" id="IPR000702">
    <property type="entry name" value="Ribosomal_uL6-like"/>
</dbReference>
<evidence type="ECO:0000313" key="11">
    <source>
        <dbReference type="Proteomes" id="UP000199662"/>
    </source>
</evidence>
<dbReference type="AlphaFoldDB" id="A0A1H6YJF5"/>
<evidence type="ECO:0000256" key="4">
    <source>
        <dbReference type="ARBA" id="ARBA00022980"/>
    </source>
</evidence>
<evidence type="ECO:0000256" key="8">
    <source>
        <dbReference type="RuleBase" id="RU003870"/>
    </source>
</evidence>
<evidence type="ECO:0000313" key="10">
    <source>
        <dbReference type="EMBL" id="SEJ36855.1"/>
    </source>
</evidence>
<evidence type="ECO:0000256" key="3">
    <source>
        <dbReference type="ARBA" id="ARBA00022884"/>
    </source>
</evidence>
<dbReference type="RefSeq" id="WP_019554420.1">
    <property type="nucleotide sequence ID" value="NZ_FNZK01000006.1"/>
</dbReference>
<dbReference type="FunFam" id="3.90.930.12:FF:000001">
    <property type="entry name" value="50S ribosomal protein L6"/>
    <property type="match status" value="1"/>
</dbReference>
<protein>
    <recommendedName>
        <fullName evidence="6">Large ribosomal subunit protein uL6</fullName>
    </recommendedName>
</protein>
<feature type="domain" description="Large ribosomal subunit protein uL6 alpha-beta" evidence="9">
    <location>
        <begin position="13"/>
        <end position="83"/>
    </location>
</feature>
<comment type="subunit">
    <text evidence="6">Part of the 50S ribosomal subunit.</text>
</comment>
<feature type="domain" description="Large ribosomal subunit protein uL6 alpha-beta" evidence="9">
    <location>
        <begin position="92"/>
        <end position="165"/>
    </location>
</feature>
<dbReference type="PANTHER" id="PTHR11655:SF14">
    <property type="entry name" value="LARGE RIBOSOMAL SUBUNIT PROTEIN UL6M"/>
    <property type="match status" value="1"/>
</dbReference>
<dbReference type="NCBIfam" id="TIGR03654">
    <property type="entry name" value="L6_bact"/>
    <property type="match status" value="1"/>
</dbReference>
<keyword evidence="11" id="KW-1185">Reference proteome</keyword>
<proteinExistence type="inferred from homology"/>
<dbReference type="Proteomes" id="UP000199662">
    <property type="component" value="Unassembled WGS sequence"/>
</dbReference>
<keyword evidence="4 6" id="KW-0689">Ribosomal protein</keyword>
<evidence type="ECO:0000259" key="9">
    <source>
        <dbReference type="Pfam" id="PF00347"/>
    </source>
</evidence>
<accession>A0A1H6YJF5</accession>
<dbReference type="GO" id="GO:0022625">
    <property type="term" value="C:cytosolic large ribosomal subunit"/>
    <property type="evidence" value="ECO:0007669"/>
    <property type="project" value="UniProtKB-UniRule"/>
</dbReference>
<dbReference type="InterPro" id="IPR036789">
    <property type="entry name" value="Ribosomal_uL6-like_a/b-dom_sf"/>
</dbReference>